<proteinExistence type="predicted"/>
<dbReference type="RefSeq" id="WP_181872976.1">
    <property type="nucleotide sequence ID" value="NZ_QPJW01000001.1"/>
</dbReference>
<accession>A0A369BPV3</accession>
<evidence type="ECO:0000313" key="1">
    <source>
        <dbReference type="EMBL" id="RCX22477.1"/>
    </source>
</evidence>
<dbReference type="Proteomes" id="UP000253090">
    <property type="component" value="Unassembled WGS sequence"/>
</dbReference>
<sequence length="100" mass="11219">MTDYSADQVVWTSRVSDAFGPVVELQDDSGKVSYYNVEKEFDVVGASYAVLRPESGDGDEEHEIFKILTAADGSLELVTIDDDEEWENVSELYDELTFPE</sequence>
<organism evidence="1 2">
    <name type="scientific">Fontibacillus phaseoli</name>
    <dbReference type="NCBI Taxonomy" id="1416533"/>
    <lineage>
        <taxon>Bacteria</taxon>
        <taxon>Bacillati</taxon>
        <taxon>Bacillota</taxon>
        <taxon>Bacilli</taxon>
        <taxon>Bacillales</taxon>
        <taxon>Paenibacillaceae</taxon>
        <taxon>Fontibacillus</taxon>
    </lineage>
</organism>
<dbReference type="EMBL" id="QPJW01000001">
    <property type="protein sequence ID" value="RCX22477.1"/>
    <property type="molecule type" value="Genomic_DNA"/>
</dbReference>
<name>A0A369BPV3_9BACL</name>
<dbReference type="AlphaFoldDB" id="A0A369BPV3"/>
<evidence type="ECO:0000313" key="2">
    <source>
        <dbReference type="Proteomes" id="UP000253090"/>
    </source>
</evidence>
<keyword evidence="2" id="KW-1185">Reference proteome</keyword>
<comment type="caution">
    <text evidence="1">The sequence shown here is derived from an EMBL/GenBank/DDBJ whole genome shotgun (WGS) entry which is preliminary data.</text>
</comment>
<dbReference type="InterPro" id="IPR009711">
    <property type="entry name" value="UPF0473"/>
</dbReference>
<reference evidence="1 2" key="1">
    <citation type="submission" date="2018-07" db="EMBL/GenBank/DDBJ databases">
        <title>Genomic Encyclopedia of Type Strains, Phase III (KMG-III): the genomes of soil and plant-associated and newly described type strains.</title>
        <authorList>
            <person name="Whitman W."/>
        </authorList>
    </citation>
    <scope>NUCLEOTIDE SEQUENCE [LARGE SCALE GENOMIC DNA]</scope>
    <source>
        <strain evidence="1 2">CECT 8333</strain>
    </source>
</reference>
<dbReference type="Pfam" id="PF06949">
    <property type="entry name" value="DUF1292"/>
    <property type="match status" value="1"/>
</dbReference>
<protein>
    <submittedName>
        <fullName evidence="1">Uncharacterized protein DUF1292</fullName>
    </submittedName>
</protein>
<gene>
    <name evidence="1" type="ORF">DFP94_10157</name>
</gene>